<evidence type="ECO:0000256" key="1">
    <source>
        <dbReference type="SAM" id="MobiDB-lite"/>
    </source>
</evidence>
<organism evidence="2 3">
    <name type="scientific">Pleurodeles waltl</name>
    <name type="common">Iberian ribbed newt</name>
    <dbReference type="NCBI Taxonomy" id="8319"/>
    <lineage>
        <taxon>Eukaryota</taxon>
        <taxon>Metazoa</taxon>
        <taxon>Chordata</taxon>
        <taxon>Craniata</taxon>
        <taxon>Vertebrata</taxon>
        <taxon>Euteleostomi</taxon>
        <taxon>Amphibia</taxon>
        <taxon>Batrachia</taxon>
        <taxon>Caudata</taxon>
        <taxon>Salamandroidea</taxon>
        <taxon>Salamandridae</taxon>
        <taxon>Pleurodelinae</taxon>
        <taxon>Pleurodeles</taxon>
    </lineage>
</organism>
<dbReference type="AlphaFoldDB" id="A0AAV7W391"/>
<proteinExistence type="predicted"/>
<dbReference type="Proteomes" id="UP001066276">
    <property type="component" value="Chromosome 1_2"/>
</dbReference>
<feature type="region of interest" description="Disordered" evidence="1">
    <location>
        <begin position="1"/>
        <end position="73"/>
    </location>
</feature>
<dbReference type="EMBL" id="JANPWB010000002">
    <property type="protein sequence ID" value="KAJ1208444.1"/>
    <property type="molecule type" value="Genomic_DNA"/>
</dbReference>
<gene>
    <name evidence="2" type="ORF">NDU88_003830</name>
</gene>
<accession>A0AAV7W391</accession>
<sequence>MSDGQSLRRAAWPREDPDYVAPAPRTEVRWPIAKTGSMTTRGAGLLGPSAPDGAETRTEPTCGLRDLAGRQRR</sequence>
<protein>
    <submittedName>
        <fullName evidence="2">Uncharacterized protein</fullName>
    </submittedName>
</protein>
<comment type="caution">
    <text evidence="2">The sequence shown here is derived from an EMBL/GenBank/DDBJ whole genome shotgun (WGS) entry which is preliminary data.</text>
</comment>
<keyword evidence="3" id="KW-1185">Reference proteome</keyword>
<evidence type="ECO:0000313" key="3">
    <source>
        <dbReference type="Proteomes" id="UP001066276"/>
    </source>
</evidence>
<name>A0AAV7W391_PLEWA</name>
<reference evidence="2" key="1">
    <citation type="journal article" date="2022" name="bioRxiv">
        <title>Sequencing and chromosome-scale assembly of the giantPleurodeles waltlgenome.</title>
        <authorList>
            <person name="Brown T."/>
            <person name="Elewa A."/>
            <person name="Iarovenko S."/>
            <person name="Subramanian E."/>
            <person name="Araus A.J."/>
            <person name="Petzold A."/>
            <person name="Susuki M."/>
            <person name="Suzuki K.-i.T."/>
            <person name="Hayashi T."/>
            <person name="Toyoda A."/>
            <person name="Oliveira C."/>
            <person name="Osipova E."/>
            <person name="Leigh N.D."/>
            <person name="Simon A."/>
            <person name="Yun M.H."/>
        </authorList>
    </citation>
    <scope>NUCLEOTIDE SEQUENCE</scope>
    <source>
        <strain evidence="2">20211129_DDA</strain>
        <tissue evidence="2">Liver</tissue>
    </source>
</reference>
<evidence type="ECO:0000313" key="2">
    <source>
        <dbReference type="EMBL" id="KAJ1208444.1"/>
    </source>
</evidence>